<name>A0A371IUK4_9FIRM</name>
<dbReference type="RefSeq" id="WP_095406656.1">
    <property type="nucleotide sequence ID" value="NZ_NOJZ02000005.1"/>
</dbReference>
<dbReference type="PANTHER" id="PTHR11070">
    <property type="entry name" value="UVRD / RECB / PCRA DNA HELICASE FAMILY MEMBER"/>
    <property type="match status" value="1"/>
</dbReference>
<dbReference type="PANTHER" id="PTHR11070:SF2">
    <property type="entry name" value="ATP-DEPENDENT DNA HELICASE SRS2"/>
    <property type="match status" value="1"/>
</dbReference>
<dbReference type="EMBL" id="NOJZ02000005">
    <property type="protein sequence ID" value="RDY24170.1"/>
    <property type="molecule type" value="Genomic_DNA"/>
</dbReference>
<evidence type="ECO:0000256" key="8">
    <source>
        <dbReference type="ARBA" id="ARBA00034617"/>
    </source>
</evidence>
<evidence type="ECO:0000259" key="12">
    <source>
        <dbReference type="PROSITE" id="PS51198"/>
    </source>
</evidence>
<dbReference type="EC" id="5.6.2.4" evidence="9"/>
<dbReference type="Pfam" id="PF13361">
    <property type="entry name" value="UvrD_C"/>
    <property type="match status" value="1"/>
</dbReference>
<dbReference type="CDD" id="cd18807">
    <property type="entry name" value="SF1_C_UvrD"/>
    <property type="match status" value="1"/>
</dbReference>
<dbReference type="GO" id="GO:0016887">
    <property type="term" value="F:ATP hydrolysis activity"/>
    <property type="evidence" value="ECO:0007669"/>
    <property type="project" value="RHEA"/>
</dbReference>
<dbReference type="InterPro" id="IPR013986">
    <property type="entry name" value="DExx_box_DNA_helicase_dom_sf"/>
</dbReference>
<dbReference type="GO" id="GO:0005524">
    <property type="term" value="F:ATP binding"/>
    <property type="evidence" value="ECO:0007669"/>
    <property type="project" value="UniProtKB-UniRule"/>
</dbReference>
<keyword evidence="7" id="KW-0413">Isomerase</keyword>
<protein>
    <recommendedName>
        <fullName evidence="9">DNA 3'-5' helicase</fullName>
        <ecNumber evidence="9">5.6.2.4</ecNumber>
    </recommendedName>
</protein>
<feature type="domain" description="UvrD-like helicase ATP-binding" evidence="12">
    <location>
        <begin position="5"/>
        <end position="281"/>
    </location>
</feature>
<dbReference type="CDD" id="cd17932">
    <property type="entry name" value="DEXQc_UvrD"/>
    <property type="match status" value="1"/>
</dbReference>
<evidence type="ECO:0000256" key="10">
    <source>
        <dbReference type="ARBA" id="ARBA00048988"/>
    </source>
</evidence>
<evidence type="ECO:0000256" key="5">
    <source>
        <dbReference type="ARBA" id="ARBA00022840"/>
    </source>
</evidence>
<reference evidence="14 15" key="1">
    <citation type="journal article" date="2017" name="Genome Announc.">
        <title>Draft Genome Sequence of Romboutsia maritimum sp. nov. Strain CCRI-22766(T), Isolated from Coastal Estuarine Mud.</title>
        <authorList>
            <person name="Maheux A.F."/>
            <person name="Boudreau D.K."/>
            <person name="Berube E."/>
            <person name="Boissinot M."/>
            <person name="Raymond F."/>
            <person name="Brodeur S."/>
            <person name="Corbeil J."/>
            <person name="Brightwell G."/>
            <person name="Broda D."/>
            <person name="Omar R.F."/>
            <person name="Bergeron M.G."/>
        </authorList>
    </citation>
    <scope>NUCLEOTIDE SEQUENCE [LARGE SCALE GENOMIC DNA]</scope>
    <source>
        <strain evidence="14 15">CCRI-22766</strain>
    </source>
</reference>
<dbReference type="Gene3D" id="1.10.486.10">
    <property type="entry name" value="PCRA, domain 4"/>
    <property type="match status" value="1"/>
</dbReference>
<dbReference type="PROSITE" id="PS51217">
    <property type="entry name" value="UVRD_HELICASE_CTER"/>
    <property type="match status" value="1"/>
</dbReference>
<dbReference type="InterPro" id="IPR014017">
    <property type="entry name" value="DNA_helicase_UvrD-like_C"/>
</dbReference>
<evidence type="ECO:0000313" key="15">
    <source>
        <dbReference type="Proteomes" id="UP000243494"/>
    </source>
</evidence>
<dbReference type="Proteomes" id="UP000243494">
    <property type="component" value="Unassembled WGS sequence"/>
</dbReference>
<evidence type="ECO:0000256" key="11">
    <source>
        <dbReference type="PROSITE-ProRule" id="PRU00560"/>
    </source>
</evidence>
<feature type="binding site" evidence="11">
    <location>
        <begin position="26"/>
        <end position="33"/>
    </location>
    <ligand>
        <name>ATP</name>
        <dbReference type="ChEBI" id="CHEBI:30616"/>
    </ligand>
</feature>
<dbReference type="AlphaFoldDB" id="A0A371IUK4"/>
<dbReference type="InterPro" id="IPR014016">
    <property type="entry name" value="UvrD-like_ATP-bd"/>
</dbReference>
<comment type="catalytic activity">
    <reaction evidence="10">
        <text>ATP + H2O = ADP + phosphate + H(+)</text>
        <dbReference type="Rhea" id="RHEA:13065"/>
        <dbReference type="ChEBI" id="CHEBI:15377"/>
        <dbReference type="ChEBI" id="CHEBI:15378"/>
        <dbReference type="ChEBI" id="CHEBI:30616"/>
        <dbReference type="ChEBI" id="CHEBI:43474"/>
        <dbReference type="ChEBI" id="CHEBI:456216"/>
        <dbReference type="EC" id="5.6.2.4"/>
    </reaction>
</comment>
<evidence type="ECO:0000256" key="9">
    <source>
        <dbReference type="ARBA" id="ARBA00034808"/>
    </source>
</evidence>
<gene>
    <name evidence="14" type="ORF">CHF27_004965</name>
</gene>
<evidence type="ECO:0000256" key="3">
    <source>
        <dbReference type="ARBA" id="ARBA00022801"/>
    </source>
</evidence>
<comment type="caution">
    <text evidence="14">The sequence shown here is derived from an EMBL/GenBank/DDBJ whole genome shotgun (WGS) entry which is preliminary data.</text>
</comment>
<proteinExistence type="inferred from homology"/>
<dbReference type="GO" id="GO:0003677">
    <property type="term" value="F:DNA binding"/>
    <property type="evidence" value="ECO:0007669"/>
    <property type="project" value="UniProtKB-KW"/>
</dbReference>
<dbReference type="InterPro" id="IPR000212">
    <property type="entry name" value="DNA_helicase_UvrD/REP"/>
</dbReference>
<dbReference type="Gene3D" id="3.40.50.300">
    <property type="entry name" value="P-loop containing nucleotide triphosphate hydrolases"/>
    <property type="match status" value="2"/>
</dbReference>
<accession>A0A371IUK4</accession>
<dbReference type="PROSITE" id="PS51198">
    <property type="entry name" value="UVRD_HELICASE_ATP_BIND"/>
    <property type="match status" value="1"/>
</dbReference>
<keyword evidence="15" id="KW-1185">Reference proteome</keyword>
<keyword evidence="5 11" id="KW-0067">ATP-binding</keyword>
<evidence type="ECO:0000256" key="4">
    <source>
        <dbReference type="ARBA" id="ARBA00022806"/>
    </source>
</evidence>
<keyword evidence="6" id="KW-0238">DNA-binding</keyword>
<dbReference type="InterPro" id="IPR027417">
    <property type="entry name" value="P-loop_NTPase"/>
</dbReference>
<evidence type="ECO:0000256" key="6">
    <source>
        <dbReference type="ARBA" id="ARBA00023125"/>
    </source>
</evidence>
<dbReference type="GO" id="GO:0033202">
    <property type="term" value="C:DNA helicase complex"/>
    <property type="evidence" value="ECO:0007669"/>
    <property type="project" value="TreeGrafter"/>
</dbReference>
<dbReference type="GO" id="GO:0043138">
    <property type="term" value="F:3'-5' DNA helicase activity"/>
    <property type="evidence" value="ECO:0007669"/>
    <property type="project" value="UniProtKB-EC"/>
</dbReference>
<sequence length="680" mass="79411">MINIDELNINQKEAVNHLDGPCMVLAGPGSGKTRVITYRIANMVVNYNIKPSSILAISFTKASSMEMKNRALSLTKDHRMNKVTYGTFHSVFYRILRHFERYNLDSIFDEKSKRMTIRAILKSLNVENAEDDEVIGQVINEISYVKNELMDKQDFTSEILTKDEFIKVYNMYEEHKSQVNKIDFDDMLIKTYYLLQNNRQALDLVRNVYKYILVDEFQDINKVQFEVIKLISNINNNIFVVGDEDQSIYGFRGSRPDFLLEFEEYFGDTKKILLDINYRSKGEIIDVANRLIEKNENRYEKVIKCCQGKGANVNYISPENSEEEAVFIAKEILEEIKKDYVEYTDFAVIYRTNIQSRALVDVFMDMRIPFVIKDSVITIYDHWASQDILSYLRLGNNIKSNKDWVRIINKPFRYISRDSINMVKEEKDFIDALINKCNLHPKQVKTINDLEIDLSYIKSLNPKNAISYIRSTLDYDRYILDYCANRKIKSNGLVEILNELESSATKFKTIEEYLNHIERVKSEIVENKNNKNSDGVIFTTMHSAKGLEFKNVYIIGVNEGTVPHEKSYDMDNEEKKKDQIEEERRLMYVAITRAEENLYISSPSSKYGKKASKSRFIDDIKAPTKEEIDSITIGDKIYHKKFKEGTIVQKEGSSIKVKFRDGERTLDYKVCFKKNMIDKL</sequence>
<dbReference type="GO" id="GO:0000725">
    <property type="term" value="P:recombinational repair"/>
    <property type="evidence" value="ECO:0007669"/>
    <property type="project" value="TreeGrafter"/>
</dbReference>
<evidence type="ECO:0000313" key="14">
    <source>
        <dbReference type="EMBL" id="RDY24170.1"/>
    </source>
</evidence>
<keyword evidence="4 11" id="KW-0347">Helicase</keyword>
<evidence type="ECO:0000259" key="13">
    <source>
        <dbReference type="PROSITE" id="PS51217"/>
    </source>
</evidence>
<comment type="catalytic activity">
    <reaction evidence="8">
        <text>Couples ATP hydrolysis with the unwinding of duplex DNA by translocating in the 3'-5' direction.</text>
        <dbReference type="EC" id="5.6.2.4"/>
    </reaction>
</comment>
<evidence type="ECO:0000256" key="7">
    <source>
        <dbReference type="ARBA" id="ARBA00023235"/>
    </source>
</evidence>
<organism evidence="14 15">
    <name type="scientific">Romboutsia maritimum</name>
    <dbReference type="NCBI Taxonomy" id="2020948"/>
    <lineage>
        <taxon>Bacteria</taxon>
        <taxon>Bacillati</taxon>
        <taxon>Bacillota</taxon>
        <taxon>Clostridia</taxon>
        <taxon>Peptostreptococcales</taxon>
        <taxon>Peptostreptococcaceae</taxon>
        <taxon>Romboutsia</taxon>
    </lineage>
</organism>
<dbReference type="OrthoDB" id="9810135at2"/>
<dbReference type="Pfam" id="PF00580">
    <property type="entry name" value="UvrD-helicase"/>
    <property type="match status" value="1"/>
</dbReference>
<evidence type="ECO:0000256" key="1">
    <source>
        <dbReference type="ARBA" id="ARBA00009922"/>
    </source>
</evidence>
<feature type="domain" description="UvrD-like helicase C-terminal" evidence="13">
    <location>
        <begin position="282"/>
        <end position="546"/>
    </location>
</feature>
<evidence type="ECO:0000256" key="2">
    <source>
        <dbReference type="ARBA" id="ARBA00022741"/>
    </source>
</evidence>
<keyword evidence="3 11" id="KW-0378">Hydrolase</keyword>
<dbReference type="SUPFAM" id="SSF52540">
    <property type="entry name" value="P-loop containing nucleoside triphosphate hydrolases"/>
    <property type="match status" value="1"/>
</dbReference>
<dbReference type="GO" id="GO:0005829">
    <property type="term" value="C:cytosol"/>
    <property type="evidence" value="ECO:0007669"/>
    <property type="project" value="TreeGrafter"/>
</dbReference>
<keyword evidence="2 11" id="KW-0547">Nucleotide-binding</keyword>
<dbReference type="Gene3D" id="1.10.10.160">
    <property type="match status" value="1"/>
</dbReference>
<comment type="similarity">
    <text evidence="1">Belongs to the helicase family. UvrD subfamily.</text>
</comment>